<organism evidence="1 2">
    <name type="scientific">Melastoma candidum</name>
    <dbReference type="NCBI Taxonomy" id="119954"/>
    <lineage>
        <taxon>Eukaryota</taxon>
        <taxon>Viridiplantae</taxon>
        <taxon>Streptophyta</taxon>
        <taxon>Embryophyta</taxon>
        <taxon>Tracheophyta</taxon>
        <taxon>Spermatophyta</taxon>
        <taxon>Magnoliopsida</taxon>
        <taxon>eudicotyledons</taxon>
        <taxon>Gunneridae</taxon>
        <taxon>Pentapetalae</taxon>
        <taxon>rosids</taxon>
        <taxon>malvids</taxon>
        <taxon>Myrtales</taxon>
        <taxon>Melastomataceae</taxon>
        <taxon>Melastomatoideae</taxon>
        <taxon>Melastomateae</taxon>
        <taxon>Melastoma</taxon>
    </lineage>
</organism>
<evidence type="ECO:0000313" key="2">
    <source>
        <dbReference type="Proteomes" id="UP001057402"/>
    </source>
</evidence>
<dbReference type="EMBL" id="CM042885">
    <property type="protein sequence ID" value="KAI4365494.1"/>
    <property type="molecule type" value="Genomic_DNA"/>
</dbReference>
<gene>
    <name evidence="1" type="ORF">MLD38_021474</name>
</gene>
<dbReference type="Proteomes" id="UP001057402">
    <property type="component" value="Chromosome 6"/>
</dbReference>
<proteinExistence type="predicted"/>
<name>A0ACB9QK33_9MYRT</name>
<sequence>MRIRNLHGLFTTVRRRISTEAAFSYESPECDTALSLSSAIPALETRQRRNHLAWLLKSSPTGNPVRYYQSLHAQIEKSKFQGDVFLSNLLLPAYGRCHRIKDARKVFDGMPVKSLVSWSALTSIYAQHGLYDESLRLLMEFNQGEGARPTEYILASVAHACARMGDLSQGTQVHCVVIKSGFDGDVFVGTSLVDFYAKIGLVDDARLVFDGLLEKSEVTWTTMISGSVRNGMSESAVQLLEQMRHAGVFPSVYVLSSVLSACSNLKFIDGAKQIHAHVLRRETEMDALLVNVLIDCYTKCGLVRVARKVFDRMNIRNMISWTTMISGYMQNSHDREALMLFREMTVSGWKPDEFACTSILTSCGSLKALGEGKQVHAYVIKTDLEIDEFVRNGLIDMYAKCNLLDEARLLFDLMRDHNVISYNAIIEGYSSQGKLQKALELFHEMRLESLQPSHLTFVSILGASAALLILNVSKQVHGLIVKYGISLNLLVGSALIDAYAKCYFLYGARLLFEDIGAKDIVVWNAMMFGYAQQMENEETIKLFSQLQSTSLEKPNEHTFAAVVMAASNLASLQHGEQLHCLAIELGLQNEPFVANALIDMYAKCGCVHLSRKLFDEASGRDVTCWNSMITTYAHNGEGEAALQVFKEMLNQGIIPNYVSYVSVLSACSHAGLIEEGLRYYRSMLEMGIEPGNEHYACVVTLLGRAGRVSEAKDFIAGMPVQPEAAVWRCLLSACREAGHLELGEYAADKAISLDPMDSGSYVLLSNIYAARGMWKDVKRIRTRMDAAGIVKEPGKSGDVARGCARGRTRSDGLWD</sequence>
<keyword evidence="2" id="KW-1185">Reference proteome</keyword>
<evidence type="ECO:0000313" key="1">
    <source>
        <dbReference type="EMBL" id="KAI4365494.1"/>
    </source>
</evidence>
<reference evidence="2" key="1">
    <citation type="journal article" date="2023" name="Front. Plant Sci.">
        <title>Chromosomal-level genome assembly of Melastoma candidum provides insights into trichome evolution.</title>
        <authorList>
            <person name="Zhong Y."/>
            <person name="Wu W."/>
            <person name="Sun C."/>
            <person name="Zou P."/>
            <person name="Liu Y."/>
            <person name="Dai S."/>
            <person name="Zhou R."/>
        </authorList>
    </citation>
    <scope>NUCLEOTIDE SEQUENCE [LARGE SCALE GENOMIC DNA]</scope>
</reference>
<protein>
    <submittedName>
        <fullName evidence="1">Uncharacterized protein</fullName>
    </submittedName>
</protein>
<accession>A0ACB9QK33</accession>
<comment type="caution">
    <text evidence="1">The sequence shown here is derived from an EMBL/GenBank/DDBJ whole genome shotgun (WGS) entry which is preliminary data.</text>
</comment>